<reference evidence="2" key="1">
    <citation type="submission" date="2005-09" db="EMBL/GenBank/DDBJ databases">
        <authorList>
            <person name="Mural R.J."/>
            <person name="Li P.W."/>
            <person name="Adams M.D."/>
            <person name="Amanatides P.G."/>
            <person name="Baden-Tillson H."/>
            <person name="Barnstead M."/>
            <person name="Chin S.H."/>
            <person name="Dew I."/>
            <person name="Evans C.A."/>
            <person name="Ferriera S."/>
            <person name="Flanigan M."/>
            <person name="Fosler C."/>
            <person name="Glodek A."/>
            <person name="Gu Z."/>
            <person name="Holt R.A."/>
            <person name="Jennings D."/>
            <person name="Kraft C.L."/>
            <person name="Lu F."/>
            <person name="Nguyen T."/>
            <person name="Nusskern D.R."/>
            <person name="Pfannkoch C.M."/>
            <person name="Sitter C."/>
            <person name="Sutton G.G."/>
            <person name="Venter J.C."/>
            <person name="Wang Z."/>
            <person name="Woodage T."/>
            <person name="Zheng X.H."/>
            <person name="Zhong F."/>
        </authorList>
    </citation>
    <scope>NUCLEOTIDE SEQUENCE [LARGE SCALE GENOMIC DNA]</scope>
    <source>
        <strain>BN</strain>
        <strain evidence="2">Sprague-Dawley</strain>
    </source>
</reference>
<dbReference type="Proteomes" id="UP000234681">
    <property type="component" value="Chromosome 8"/>
</dbReference>
<evidence type="ECO:0000313" key="2">
    <source>
        <dbReference type="Proteomes" id="UP000234681"/>
    </source>
</evidence>
<gene>
    <name evidence="1" type="ORF">rCG_58038</name>
</gene>
<protein>
    <submittedName>
        <fullName evidence="1">RCG58038</fullName>
    </submittedName>
</protein>
<sequence>MLLELPSPAFKCFFDMNGKVLLIHVFIYSPDVCRVLITVHLALGVEGTEVKQEAFLPSMSWNECRVKNPPWDLVEN</sequence>
<dbReference type="EMBL" id="CH473975">
    <property type="protein sequence ID" value="EDL95357.1"/>
    <property type="molecule type" value="Genomic_DNA"/>
</dbReference>
<evidence type="ECO:0000313" key="1">
    <source>
        <dbReference type="EMBL" id="EDL95357.1"/>
    </source>
</evidence>
<accession>A6J434</accession>
<name>A6J434_RAT</name>
<organism evidence="1 2">
    <name type="scientific">Rattus norvegicus</name>
    <name type="common">Rat</name>
    <dbReference type="NCBI Taxonomy" id="10116"/>
    <lineage>
        <taxon>Eukaryota</taxon>
        <taxon>Metazoa</taxon>
        <taxon>Chordata</taxon>
        <taxon>Craniata</taxon>
        <taxon>Vertebrata</taxon>
        <taxon>Euteleostomi</taxon>
        <taxon>Mammalia</taxon>
        <taxon>Eutheria</taxon>
        <taxon>Euarchontoglires</taxon>
        <taxon>Glires</taxon>
        <taxon>Rodentia</taxon>
        <taxon>Myomorpha</taxon>
        <taxon>Muroidea</taxon>
        <taxon>Muridae</taxon>
        <taxon>Murinae</taxon>
        <taxon>Rattus</taxon>
    </lineage>
</organism>
<dbReference type="AlphaFoldDB" id="A6J434"/>
<proteinExistence type="predicted"/>